<gene>
    <name evidence="4" type="ORF">GGR12_001204</name>
</gene>
<keyword evidence="1 2" id="KW-0732">Signal</keyword>
<dbReference type="AlphaFoldDB" id="A0A7W6NNH6"/>
<evidence type="ECO:0000313" key="5">
    <source>
        <dbReference type="Proteomes" id="UP000529946"/>
    </source>
</evidence>
<reference evidence="4 5" key="1">
    <citation type="submission" date="2020-08" db="EMBL/GenBank/DDBJ databases">
        <title>Genomic Encyclopedia of Type Strains, Phase IV (KMG-IV): sequencing the most valuable type-strain genomes for metagenomic binning, comparative biology and taxonomic classification.</title>
        <authorList>
            <person name="Goeker M."/>
        </authorList>
    </citation>
    <scope>NUCLEOTIDE SEQUENCE [LARGE SCALE GENOMIC DNA]</scope>
    <source>
        <strain evidence="4 5">DSM 23960</strain>
    </source>
</reference>
<dbReference type="Proteomes" id="UP000529946">
    <property type="component" value="Unassembled WGS sequence"/>
</dbReference>
<dbReference type="Gene3D" id="2.40.160.20">
    <property type="match status" value="1"/>
</dbReference>
<evidence type="ECO:0000259" key="3">
    <source>
        <dbReference type="Pfam" id="PF13505"/>
    </source>
</evidence>
<sequence>MRLFIIAAVAASAIAMPAAAQSFTSPEASISGGFSLFDDGTEGFNGSSVTARGSLRFHQYVGVEADVSYGLVESDIDGVDIKMNSNVGVHVVGYWPVAENADLIARVGYGETEFEVSYGGSSTSRTYSGPTFGLGGQYFMDDKNGVRFDVTRHEYEDLEGGFDSFSMMYVRNF</sequence>
<dbReference type="InterPro" id="IPR027385">
    <property type="entry name" value="Beta-barrel_OMP"/>
</dbReference>
<accession>A0A7W6NNH6</accession>
<evidence type="ECO:0000256" key="1">
    <source>
        <dbReference type="ARBA" id="ARBA00022729"/>
    </source>
</evidence>
<dbReference type="SUPFAM" id="SSF56925">
    <property type="entry name" value="OMPA-like"/>
    <property type="match status" value="1"/>
</dbReference>
<organism evidence="4 5">
    <name type="scientific">Brevundimonas lenta</name>
    <dbReference type="NCBI Taxonomy" id="424796"/>
    <lineage>
        <taxon>Bacteria</taxon>
        <taxon>Pseudomonadati</taxon>
        <taxon>Pseudomonadota</taxon>
        <taxon>Alphaproteobacteria</taxon>
        <taxon>Caulobacterales</taxon>
        <taxon>Caulobacteraceae</taxon>
        <taxon>Brevundimonas</taxon>
    </lineage>
</organism>
<dbReference type="RefSeq" id="WP_183203448.1">
    <property type="nucleotide sequence ID" value="NZ_BAAAER010000004.1"/>
</dbReference>
<keyword evidence="5" id="KW-1185">Reference proteome</keyword>
<comment type="caution">
    <text evidence="4">The sequence shown here is derived from an EMBL/GenBank/DDBJ whole genome shotgun (WGS) entry which is preliminary data.</text>
</comment>
<protein>
    <recommendedName>
        <fullName evidence="3">Outer membrane protein beta-barrel domain-containing protein</fullName>
    </recommendedName>
</protein>
<dbReference type="EMBL" id="JACIDM010000001">
    <property type="protein sequence ID" value="MBB4082365.1"/>
    <property type="molecule type" value="Genomic_DNA"/>
</dbReference>
<proteinExistence type="predicted"/>
<feature type="signal peptide" evidence="2">
    <location>
        <begin position="1"/>
        <end position="20"/>
    </location>
</feature>
<feature type="chain" id="PRO_5030881996" description="Outer membrane protein beta-barrel domain-containing protein" evidence="2">
    <location>
        <begin position="21"/>
        <end position="173"/>
    </location>
</feature>
<dbReference type="Pfam" id="PF13505">
    <property type="entry name" value="OMP_b-brl"/>
    <property type="match status" value="1"/>
</dbReference>
<name>A0A7W6NNH6_9CAUL</name>
<feature type="domain" description="Outer membrane protein beta-barrel" evidence="3">
    <location>
        <begin position="7"/>
        <end position="173"/>
    </location>
</feature>
<dbReference type="InterPro" id="IPR011250">
    <property type="entry name" value="OMP/PagP_B-barrel"/>
</dbReference>
<evidence type="ECO:0000256" key="2">
    <source>
        <dbReference type="SAM" id="SignalP"/>
    </source>
</evidence>
<evidence type="ECO:0000313" key="4">
    <source>
        <dbReference type="EMBL" id="MBB4082365.1"/>
    </source>
</evidence>